<dbReference type="InterPro" id="IPR013210">
    <property type="entry name" value="LRR_N_plant-typ"/>
</dbReference>
<dbReference type="STRING" id="39946.B8BEG8"/>
<dbReference type="FunFam" id="1.10.510.10:FF:000417">
    <property type="entry name" value="Leucine-rich repeat receptor-like protein kinase"/>
    <property type="match status" value="1"/>
</dbReference>
<feature type="chain" id="PRO_5002868807" description="non-specific serine/threonine protein kinase" evidence="24">
    <location>
        <begin position="26"/>
        <end position="817"/>
    </location>
</feature>
<keyword evidence="27" id="KW-1185">Reference proteome</keyword>
<dbReference type="EMBL" id="CM000134">
    <property type="protein sequence ID" value="EEC84365.1"/>
    <property type="molecule type" value="Genomic_DNA"/>
</dbReference>
<dbReference type="HOGENOM" id="CLU_000288_92_6_1"/>
<feature type="binding site" evidence="21">
    <location>
        <position position="557"/>
    </location>
    <ligand>
        <name>ATP</name>
        <dbReference type="ChEBI" id="CHEBI:30616"/>
    </ligand>
</feature>
<dbReference type="InterPro" id="IPR008271">
    <property type="entry name" value="Ser/Thr_kinase_AS"/>
</dbReference>
<dbReference type="EC" id="2.7.11.1" evidence="3"/>
<protein>
    <recommendedName>
        <fullName evidence="3">non-specific serine/threonine protein kinase</fullName>
        <ecNumber evidence="3">2.7.11.1</ecNumber>
    </recommendedName>
</protein>
<evidence type="ECO:0000256" key="9">
    <source>
        <dbReference type="ARBA" id="ARBA00022692"/>
    </source>
</evidence>
<comment type="catalytic activity">
    <reaction evidence="19">
        <text>L-threonyl-[protein] + ATP = O-phospho-L-threonyl-[protein] + ADP + H(+)</text>
        <dbReference type="Rhea" id="RHEA:46608"/>
        <dbReference type="Rhea" id="RHEA-COMP:11060"/>
        <dbReference type="Rhea" id="RHEA-COMP:11605"/>
        <dbReference type="ChEBI" id="CHEBI:15378"/>
        <dbReference type="ChEBI" id="CHEBI:30013"/>
        <dbReference type="ChEBI" id="CHEBI:30616"/>
        <dbReference type="ChEBI" id="CHEBI:61977"/>
        <dbReference type="ChEBI" id="CHEBI:456216"/>
        <dbReference type="EC" id="2.7.11.1"/>
    </reaction>
</comment>
<evidence type="ECO:0000256" key="13">
    <source>
        <dbReference type="ARBA" id="ARBA00022777"/>
    </source>
</evidence>
<evidence type="ECO:0000256" key="19">
    <source>
        <dbReference type="ARBA" id="ARBA00047899"/>
    </source>
</evidence>
<dbReference type="Gene3D" id="1.10.510.10">
    <property type="entry name" value="Transferase(Phosphotransferase) domain 1"/>
    <property type="match status" value="1"/>
</dbReference>
<evidence type="ECO:0000256" key="10">
    <source>
        <dbReference type="ARBA" id="ARBA00022729"/>
    </source>
</evidence>
<keyword evidence="6" id="KW-0597">Phosphoprotein</keyword>
<evidence type="ECO:0000256" key="20">
    <source>
        <dbReference type="ARBA" id="ARBA00048679"/>
    </source>
</evidence>
<keyword evidence="15 23" id="KW-1133">Transmembrane helix</keyword>
<dbReference type="OMA" id="VELAQCW"/>
<dbReference type="Gene3D" id="3.30.200.20">
    <property type="entry name" value="Phosphorylase Kinase, domain 1"/>
    <property type="match status" value="1"/>
</dbReference>
<evidence type="ECO:0000256" key="11">
    <source>
        <dbReference type="ARBA" id="ARBA00022737"/>
    </source>
</evidence>
<evidence type="ECO:0000256" key="3">
    <source>
        <dbReference type="ARBA" id="ARBA00012513"/>
    </source>
</evidence>
<comment type="subcellular location">
    <subcellularLocation>
        <location evidence="1">Cell membrane</location>
        <topology evidence="1">Single-pass membrane protein</topology>
    </subcellularLocation>
</comment>
<evidence type="ECO:0000256" key="4">
    <source>
        <dbReference type="ARBA" id="ARBA00022475"/>
    </source>
</evidence>
<feature type="region of interest" description="Disordered" evidence="22">
    <location>
        <begin position="115"/>
        <end position="175"/>
    </location>
</feature>
<evidence type="ECO:0000313" key="27">
    <source>
        <dbReference type="Proteomes" id="UP000007015"/>
    </source>
</evidence>
<dbReference type="PROSITE" id="PS00108">
    <property type="entry name" value="PROTEIN_KINASE_ST"/>
    <property type="match status" value="1"/>
</dbReference>
<evidence type="ECO:0000256" key="7">
    <source>
        <dbReference type="ARBA" id="ARBA00022614"/>
    </source>
</evidence>
<keyword evidence="12 21" id="KW-0547">Nucleotide-binding</keyword>
<evidence type="ECO:0000256" key="23">
    <source>
        <dbReference type="SAM" id="Phobius"/>
    </source>
</evidence>
<keyword evidence="7" id="KW-0433">Leucine-rich repeat</keyword>
<dbReference type="PRINTS" id="PR00019">
    <property type="entry name" value="LEURICHRPT"/>
</dbReference>
<dbReference type="Pfam" id="PF08263">
    <property type="entry name" value="LRRNT_2"/>
    <property type="match status" value="1"/>
</dbReference>
<dbReference type="Gramene" id="BGIOSGA029980-TA">
    <property type="protein sequence ID" value="BGIOSGA029980-PA"/>
    <property type="gene ID" value="BGIOSGA029980"/>
</dbReference>
<evidence type="ECO:0000256" key="15">
    <source>
        <dbReference type="ARBA" id="ARBA00022989"/>
    </source>
</evidence>
<dbReference type="SUPFAM" id="SSF56112">
    <property type="entry name" value="Protein kinase-like (PK-like)"/>
    <property type="match status" value="1"/>
</dbReference>
<evidence type="ECO:0000256" key="24">
    <source>
        <dbReference type="SAM" id="SignalP"/>
    </source>
</evidence>
<dbReference type="InterPro" id="IPR051716">
    <property type="entry name" value="Plant_RL_S/T_kinase"/>
</dbReference>
<keyword evidence="17" id="KW-0675">Receptor</keyword>
<keyword evidence="9 23" id="KW-0812">Transmembrane</keyword>
<dbReference type="PANTHER" id="PTHR48053:SF159">
    <property type="entry name" value="PROTEIN KINASE DOMAIN-CONTAINING PROTEIN"/>
    <property type="match status" value="1"/>
</dbReference>
<comment type="catalytic activity">
    <reaction evidence="20">
        <text>L-seryl-[protein] + ATP = O-phospho-L-seryl-[protein] + ADP + H(+)</text>
        <dbReference type="Rhea" id="RHEA:17989"/>
        <dbReference type="Rhea" id="RHEA-COMP:9863"/>
        <dbReference type="Rhea" id="RHEA-COMP:11604"/>
        <dbReference type="ChEBI" id="CHEBI:15378"/>
        <dbReference type="ChEBI" id="CHEBI:29999"/>
        <dbReference type="ChEBI" id="CHEBI:30616"/>
        <dbReference type="ChEBI" id="CHEBI:83421"/>
        <dbReference type="ChEBI" id="CHEBI:456216"/>
        <dbReference type="EC" id="2.7.11.1"/>
    </reaction>
</comment>
<dbReference type="InterPro" id="IPR032675">
    <property type="entry name" value="LRR_dom_sf"/>
</dbReference>
<feature type="compositionally biased region" description="Basic and acidic residues" evidence="22">
    <location>
        <begin position="131"/>
        <end position="161"/>
    </location>
</feature>
<dbReference type="FunFam" id="3.30.200.20:FF:000530">
    <property type="entry name" value="receptor protein-tyrosine kinase CEPR1"/>
    <property type="match status" value="1"/>
</dbReference>
<organism evidence="26 27">
    <name type="scientific">Oryza sativa subsp. indica</name>
    <name type="common">Rice</name>
    <dbReference type="NCBI Taxonomy" id="39946"/>
    <lineage>
        <taxon>Eukaryota</taxon>
        <taxon>Viridiplantae</taxon>
        <taxon>Streptophyta</taxon>
        <taxon>Embryophyta</taxon>
        <taxon>Tracheophyta</taxon>
        <taxon>Spermatophyta</taxon>
        <taxon>Magnoliopsida</taxon>
        <taxon>Liliopsida</taxon>
        <taxon>Poales</taxon>
        <taxon>Poaceae</taxon>
        <taxon>BOP clade</taxon>
        <taxon>Oryzoideae</taxon>
        <taxon>Oryzeae</taxon>
        <taxon>Oryzinae</taxon>
        <taxon>Oryza</taxon>
        <taxon>Oryza sativa</taxon>
    </lineage>
</organism>
<evidence type="ECO:0000256" key="21">
    <source>
        <dbReference type="PROSITE-ProRule" id="PRU10141"/>
    </source>
</evidence>
<evidence type="ECO:0000313" key="26">
    <source>
        <dbReference type="EMBL" id="EEC84365.1"/>
    </source>
</evidence>
<dbReference type="InterPro" id="IPR001611">
    <property type="entry name" value="Leu-rich_rpt"/>
</dbReference>
<feature type="signal peptide" evidence="24">
    <location>
        <begin position="1"/>
        <end position="25"/>
    </location>
</feature>
<evidence type="ECO:0000256" key="8">
    <source>
        <dbReference type="ARBA" id="ARBA00022679"/>
    </source>
</evidence>
<dbReference type="PROSITE" id="PS50011">
    <property type="entry name" value="PROTEIN_KINASE_DOM"/>
    <property type="match status" value="1"/>
</dbReference>
<evidence type="ECO:0000256" key="6">
    <source>
        <dbReference type="ARBA" id="ARBA00022553"/>
    </source>
</evidence>
<feature type="compositionally biased region" description="Basic and acidic residues" evidence="22">
    <location>
        <begin position="87"/>
        <end position="96"/>
    </location>
</feature>
<dbReference type="Gene3D" id="3.80.10.10">
    <property type="entry name" value="Ribonuclease Inhibitor"/>
    <property type="match status" value="1"/>
</dbReference>
<dbReference type="SMART" id="SM00220">
    <property type="entry name" value="S_TKc"/>
    <property type="match status" value="1"/>
</dbReference>
<keyword evidence="13" id="KW-0418">Kinase</keyword>
<comment type="similarity">
    <text evidence="2">Belongs to the protein kinase superfamily. Ser/Thr protein kinase family.</text>
</comment>
<keyword evidence="10 24" id="KW-0732">Signal</keyword>
<proteinExistence type="inferred from homology"/>
<evidence type="ECO:0000256" key="14">
    <source>
        <dbReference type="ARBA" id="ARBA00022840"/>
    </source>
</evidence>
<evidence type="ECO:0000256" key="17">
    <source>
        <dbReference type="ARBA" id="ARBA00023170"/>
    </source>
</evidence>
<keyword evidence="4" id="KW-1003">Cell membrane</keyword>
<keyword evidence="18" id="KW-0325">Glycoprotein</keyword>
<dbReference type="InterPro" id="IPR000719">
    <property type="entry name" value="Prot_kinase_dom"/>
</dbReference>
<dbReference type="GO" id="GO:0004674">
    <property type="term" value="F:protein serine/threonine kinase activity"/>
    <property type="evidence" value="ECO:0007669"/>
    <property type="project" value="UniProtKB-KW"/>
</dbReference>
<sequence length="817" mass="88665">MAPLHRRLLHLAVVFAGLLLPGVRAGTGGAASGDAGALLAARAALTDPTAALSAWRGDDLCRWPHVAIPPLRREADQPRRSGPLEQQPHRRDTTEHRELEFFGPDRALLQPALRQDSGGVGRPQEAPATGHLDEPHLRRDTGGHVRRAEPGERAHLSEQPDRAVAGDARGGGEADRADISANQIEGPFPPEFGKNCPLQSLDVSDNRMSGRIPATLCAGGKLSQLLLLNNMFDGAIPDELGKCRSLMRVRLPCNRLSGPVPPEFWGLPHVYLLELRGNAFSGNVGAAIGRAANLSNLIIDNNRFTGVLPAELGNLTQLVVLSASDNSFTGTVPPSLASLSVLFLLDLSNNSLSGEIPRSIGELKNLTLLNLSDNHLSGSIPEELGGMDKMSTLDLSNNELSGQVPAQLQDLKLLGVLNLSYNKLTGHLPILFDTDQFRPCFLGNPGLCYGLCSRNGDPDSNRRARIQMAVAILTAAAGILLTSVAWFIYKYRSYNKRAIEVDSENSEWVLTSFHKVEFNERDIVNSLTENNLIGKGSSGMVYKAVVRPRSDTLAVKKLWASSTVASKKIDSFEAEVETLSKVRHKNIVKLFCCLTNEACRLLVYEFMPNGSLGDFLHSAKAGILDWPARYNIALDAAEGLSYLHHDFVPAIIHRDVKSNNILLDADFRAKIADFGVAKSIGDGPATMSVIAGSCGYIAPEYAYTIRVTEKSDVYSFGVVMLELVTGKSPMSSDIGDKDLVAWAATNVEQNGAESVLDEKIAEHFKDEMCRVLRIALLCVKNLPNNRPSMRLVVKFLLDIKGENKPKAMKITEALPAT</sequence>
<accession>B8BEG8</accession>
<evidence type="ECO:0000256" key="1">
    <source>
        <dbReference type="ARBA" id="ARBA00004162"/>
    </source>
</evidence>
<dbReference type="Proteomes" id="UP000007015">
    <property type="component" value="Chromosome 9"/>
</dbReference>
<dbReference type="Pfam" id="PF00560">
    <property type="entry name" value="LRR_1"/>
    <property type="match status" value="6"/>
</dbReference>
<dbReference type="InterPro" id="IPR011009">
    <property type="entry name" value="Kinase-like_dom_sf"/>
</dbReference>
<evidence type="ECO:0000256" key="18">
    <source>
        <dbReference type="ARBA" id="ARBA00023180"/>
    </source>
</evidence>
<evidence type="ECO:0000256" key="12">
    <source>
        <dbReference type="ARBA" id="ARBA00022741"/>
    </source>
</evidence>
<evidence type="ECO:0000256" key="5">
    <source>
        <dbReference type="ARBA" id="ARBA00022527"/>
    </source>
</evidence>
<keyword evidence="14 21" id="KW-0067">ATP-binding</keyword>
<feature type="transmembrane region" description="Helical" evidence="23">
    <location>
        <begin position="468"/>
        <end position="489"/>
    </location>
</feature>
<keyword evidence="8" id="KW-0808">Transferase</keyword>
<dbReference type="AlphaFoldDB" id="B8BEG8"/>
<feature type="region of interest" description="Disordered" evidence="22">
    <location>
        <begin position="71"/>
        <end position="96"/>
    </location>
</feature>
<name>B8BEG8_ORYSI</name>
<dbReference type="SUPFAM" id="SSF52058">
    <property type="entry name" value="L domain-like"/>
    <property type="match status" value="1"/>
</dbReference>
<evidence type="ECO:0000256" key="22">
    <source>
        <dbReference type="SAM" id="MobiDB-lite"/>
    </source>
</evidence>
<feature type="domain" description="Protein kinase" evidence="25">
    <location>
        <begin position="527"/>
        <end position="796"/>
    </location>
</feature>
<dbReference type="GO" id="GO:0005524">
    <property type="term" value="F:ATP binding"/>
    <property type="evidence" value="ECO:0007669"/>
    <property type="project" value="UniProtKB-UniRule"/>
</dbReference>
<dbReference type="FunFam" id="3.80.10.10:FF:000215">
    <property type="entry name" value="Receptor-like protein kinase HSL1"/>
    <property type="match status" value="1"/>
</dbReference>
<dbReference type="PANTHER" id="PTHR48053">
    <property type="entry name" value="LEUCINE RICH REPEAT FAMILY PROTEIN, EXPRESSED"/>
    <property type="match status" value="1"/>
</dbReference>
<evidence type="ECO:0000256" key="2">
    <source>
        <dbReference type="ARBA" id="ARBA00008684"/>
    </source>
</evidence>
<evidence type="ECO:0000256" key="16">
    <source>
        <dbReference type="ARBA" id="ARBA00023136"/>
    </source>
</evidence>
<keyword evidence="16 23" id="KW-0472">Membrane</keyword>
<evidence type="ECO:0000259" key="25">
    <source>
        <dbReference type="PROSITE" id="PS50011"/>
    </source>
</evidence>
<dbReference type="Pfam" id="PF00069">
    <property type="entry name" value="Pkinase"/>
    <property type="match status" value="1"/>
</dbReference>
<reference evidence="26 27" key="1">
    <citation type="journal article" date="2005" name="PLoS Biol.">
        <title>The genomes of Oryza sativa: a history of duplications.</title>
        <authorList>
            <person name="Yu J."/>
            <person name="Wang J."/>
            <person name="Lin W."/>
            <person name="Li S."/>
            <person name="Li H."/>
            <person name="Zhou J."/>
            <person name="Ni P."/>
            <person name="Dong W."/>
            <person name="Hu S."/>
            <person name="Zeng C."/>
            <person name="Zhang J."/>
            <person name="Zhang Y."/>
            <person name="Li R."/>
            <person name="Xu Z."/>
            <person name="Li S."/>
            <person name="Li X."/>
            <person name="Zheng H."/>
            <person name="Cong L."/>
            <person name="Lin L."/>
            <person name="Yin J."/>
            <person name="Geng J."/>
            <person name="Li G."/>
            <person name="Shi J."/>
            <person name="Liu J."/>
            <person name="Lv H."/>
            <person name="Li J."/>
            <person name="Wang J."/>
            <person name="Deng Y."/>
            <person name="Ran L."/>
            <person name="Shi X."/>
            <person name="Wang X."/>
            <person name="Wu Q."/>
            <person name="Li C."/>
            <person name="Ren X."/>
            <person name="Wang J."/>
            <person name="Wang X."/>
            <person name="Li D."/>
            <person name="Liu D."/>
            <person name="Zhang X."/>
            <person name="Ji Z."/>
            <person name="Zhao W."/>
            <person name="Sun Y."/>
            <person name="Zhang Z."/>
            <person name="Bao J."/>
            <person name="Han Y."/>
            <person name="Dong L."/>
            <person name="Ji J."/>
            <person name="Chen P."/>
            <person name="Wu S."/>
            <person name="Liu J."/>
            <person name="Xiao Y."/>
            <person name="Bu D."/>
            <person name="Tan J."/>
            <person name="Yang L."/>
            <person name="Ye C."/>
            <person name="Zhang J."/>
            <person name="Xu J."/>
            <person name="Zhou Y."/>
            <person name="Yu Y."/>
            <person name="Zhang B."/>
            <person name="Zhuang S."/>
            <person name="Wei H."/>
            <person name="Liu B."/>
            <person name="Lei M."/>
            <person name="Yu H."/>
            <person name="Li Y."/>
            <person name="Xu H."/>
            <person name="Wei S."/>
            <person name="He X."/>
            <person name="Fang L."/>
            <person name="Zhang Z."/>
            <person name="Zhang Y."/>
            <person name="Huang X."/>
            <person name="Su Z."/>
            <person name="Tong W."/>
            <person name="Li J."/>
            <person name="Tong Z."/>
            <person name="Li S."/>
            <person name="Ye J."/>
            <person name="Wang L."/>
            <person name="Fang L."/>
            <person name="Lei T."/>
            <person name="Chen C."/>
            <person name="Chen H."/>
            <person name="Xu Z."/>
            <person name="Li H."/>
            <person name="Huang H."/>
            <person name="Zhang F."/>
            <person name="Xu H."/>
            <person name="Li N."/>
            <person name="Zhao C."/>
            <person name="Li S."/>
            <person name="Dong L."/>
            <person name="Huang Y."/>
            <person name="Li L."/>
            <person name="Xi Y."/>
            <person name="Qi Q."/>
            <person name="Li W."/>
            <person name="Zhang B."/>
            <person name="Hu W."/>
            <person name="Zhang Y."/>
            <person name="Tian X."/>
            <person name="Jiao Y."/>
            <person name="Liang X."/>
            <person name="Jin J."/>
            <person name="Gao L."/>
            <person name="Zheng W."/>
            <person name="Hao B."/>
            <person name="Liu S."/>
            <person name="Wang W."/>
            <person name="Yuan L."/>
            <person name="Cao M."/>
            <person name="McDermott J."/>
            <person name="Samudrala R."/>
            <person name="Wang J."/>
            <person name="Wong G.K."/>
            <person name="Yang H."/>
        </authorList>
    </citation>
    <scope>NUCLEOTIDE SEQUENCE [LARGE SCALE GENOMIC DNA]</scope>
    <source>
        <strain evidence="27">cv. 93-11</strain>
    </source>
</reference>
<dbReference type="PROSITE" id="PS00107">
    <property type="entry name" value="PROTEIN_KINASE_ATP"/>
    <property type="match status" value="1"/>
</dbReference>
<dbReference type="InterPro" id="IPR017441">
    <property type="entry name" value="Protein_kinase_ATP_BS"/>
</dbReference>
<dbReference type="GO" id="GO:0005886">
    <property type="term" value="C:plasma membrane"/>
    <property type="evidence" value="ECO:0007669"/>
    <property type="project" value="UniProtKB-SubCell"/>
</dbReference>
<gene>
    <name evidence="26" type="ORF">OsI_30899</name>
</gene>
<keyword evidence="5" id="KW-0723">Serine/threonine-protein kinase</keyword>
<keyword evidence="11" id="KW-0677">Repeat</keyword>